<reference evidence="2 3" key="1">
    <citation type="submission" date="2020-07" db="EMBL/GenBank/DDBJ databases">
        <title>Taxonomic revisions and descriptions of new bacterial species based on genomic comparisons in the high-G+C-content subgroup of the family Alcaligenaceae.</title>
        <authorList>
            <person name="Szabo A."/>
            <person name="Felfoldi T."/>
        </authorList>
    </citation>
    <scope>NUCLEOTIDE SEQUENCE [LARGE SCALE GENOMIC DNA]</scope>
    <source>
        <strain evidence="2 3">LMG 24012</strain>
    </source>
</reference>
<dbReference type="PANTHER" id="PTHR43798">
    <property type="entry name" value="MONOACYLGLYCEROL LIPASE"/>
    <property type="match status" value="1"/>
</dbReference>
<dbReference type="GO" id="GO:0016787">
    <property type="term" value="F:hydrolase activity"/>
    <property type="evidence" value="ECO:0007669"/>
    <property type="project" value="UniProtKB-KW"/>
</dbReference>
<protein>
    <submittedName>
        <fullName evidence="2">Alpha/beta hydrolase</fullName>
    </submittedName>
</protein>
<dbReference type="RefSeq" id="WP_180153798.1">
    <property type="nucleotide sequence ID" value="NZ_JACCEM010000002.1"/>
</dbReference>
<dbReference type="AlphaFoldDB" id="A0A853G103"/>
<organism evidence="2 3">
    <name type="scientific">Parapusillimonas granuli</name>
    <dbReference type="NCBI Taxonomy" id="380911"/>
    <lineage>
        <taxon>Bacteria</taxon>
        <taxon>Pseudomonadati</taxon>
        <taxon>Pseudomonadota</taxon>
        <taxon>Betaproteobacteria</taxon>
        <taxon>Burkholderiales</taxon>
        <taxon>Alcaligenaceae</taxon>
        <taxon>Parapusillimonas</taxon>
    </lineage>
</organism>
<comment type="caution">
    <text evidence="2">The sequence shown here is derived from an EMBL/GenBank/DDBJ whole genome shotgun (WGS) entry which is preliminary data.</text>
</comment>
<dbReference type="Pfam" id="PF00561">
    <property type="entry name" value="Abhydrolase_1"/>
    <property type="match status" value="1"/>
</dbReference>
<gene>
    <name evidence="2" type="ORF">H0A72_04170</name>
</gene>
<accession>A0A853G103</accession>
<proteinExistence type="predicted"/>
<keyword evidence="2" id="KW-0378">Hydrolase</keyword>
<dbReference type="InterPro" id="IPR050266">
    <property type="entry name" value="AB_hydrolase_sf"/>
</dbReference>
<feature type="domain" description="AB hydrolase-1" evidence="1">
    <location>
        <begin position="36"/>
        <end position="258"/>
    </location>
</feature>
<evidence type="ECO:0000259" key="1">
    <source>
        <dbReference type="Pfam" id="PF00561"/>
    </source>
</evidence>
<dbReference type="Gene3D" id="3.40.50.1820">
    <property type="entry name" value="alpha/beta hydrolase"/>
    <property type="match status" value="1"/>
</dbReference>
<evidence type="ECO:0000313" key="3">
    <source>
        <dbReference type="Proteomes" id="UP000559809"/>
    </source>
</evidence>
<evidence type="ECO:0000313" key="2">
    <source>
        <dbReference type="EMBL" id="NYT48501.1"/>
    </source>
</evidence>
<dbReference type="Proteomes" id="UP000559809">
    <property type="component" value="Unassembled WGS sequence"/>
</dbReference>
<keyword evidence="3" id="KW-1185">Reference proteome</keyword>
<sequence>MRAMVSSGARIRRGFIDIAEGQVHYREAGRRMAGTPPLLLIHASPGSSLMLEPLLREFGKFRHVIATDTLGNGDSSAPAGDAVTLAALADAHLRALDTLGIGRFDLYGTHTGASIASEIAISQPGRVRSLVLDGIGLYAPEEQAELLEHYVPGISIDQNGSQLLQIWSFVRDAYLFWPWYRKDKAHRRPTGLPDADTLHDKVVEVLKAARSFHLSYRAALGHDKRARLPLVPVPTLLTCAADDMLYEYLDAVHALMPHARCAAHHGTGTPENLARTVALFERHFSEKP</sequence>
<name>A0A853G103_9BURK</name>
<dbReference type="SUPFAM" id="SSF53474">
    <property type="entry name" value="alpha/beta-Hydrolases"/>
    <property type="match status" value="1"/>
</dbReference>
<dbReference type="InterPro" id="IPR029058">
    <property type="entry name" value="AB_hydrolase_fold"/>
</dbReference>
<dbReference type="InterPro" id="IPR000073">
    <property type="entry name" value="AB_hydrolase_1"/>
</dbReference>
<dbReference type="EMBL" id="JACCEM010000002">
    <property type="protein sequence ID" value="NYT48501.1"/>
    <property type="molecule type" value="Genomic_DNA"/>
</dbReference>